<organism evidence="3 4">
    <name type="scientific">Pseudonocardia halophobica</name>
    <dbReference type="NCBI Taxonomy" id="29401"/>
    <lineage>
        <taxon>Bacteria</taxon>
        <taxon>Bacillati</taxon>
        <taxon>Actinomycetota</taxon>
        <taxon>Actinomycetes</taxon>
        <taxon>Pseudonocardiales</taxon>
        <taxon>Pseudonocardiaceae</taxon>
        <taxon>Pseudonocardia</taxon>
    </lineage>
</organism>
<sequence length="407" mass="44486">MSERPTIEFDHHTPEFGQDAPAKFAELRATCPMGFTEAHDGYWVASTYENARRILSDPENFTVEKSADGLRGGKLIPTAPHAPAIIPGSLDGPAHDRLRKPLRNLFAKRNIEQKVAPIARAAADRLLDELVGKPEFDVAQEFSFRLTVATISEFVGLASGEIGDPEKVVLMLEDAFAIDPEAGGNRDALAARTADKFAEVRELVGQVVRARKAEPRDDLVTAMVDPRTGLTEDEVIDLALSMLLGGVRTTAASMDNIVLYLAEHPDLRRELVEDPAKIPDAVEELTRLAAVTPLVARTAVTDQAFGDVHVKAGDRVAALICSANRDEERFPGAEEVKLGRKDGLHLAFGVGMHYCLGIWLAHMELRVAVEAVLRRIPDYEVVADRVRRYGLVGVNNGFSALPVRPRP</sequence>
<dbReference type="InterPro" id="IPR017972">
    <property type="entry name" value="Cyt_P450_CS"/>
</dbReference>
<dbReference type="InterPro" id="IPR002397">
    <property type="entry name" value="Cyt_P450_B"/>
</dbReference>
<dbReference type="PROSITE" id="PS00086">
    <property type="entry name" value="CYTOCHROME_P450"/>
    <property type="match status" value="1"/>
</dbReference>
<comment type="similarity">
    <text evidence="1 2">Belongs to the cytochrome P450 family.</text>
</comment>
<reference evidence="3" key="2">
    <citation type="submission" date="2023-01" db="EMBL/GenBank/DDBJ databases">
        <authorList>
            <person name="Sun Q."/>
            <person name="Evtushenko L."/>
        </authorList>
    </citation>
    <scope>NUCLEOTIDE SEQUENCE</scope>
    <source>
        <strain evidence="3">VKM Ac-1069</strain>
    </source>
</reference>
<dbReference type="RefSeq" id="WP_037049883.1">
    <property type="nucleotide sequence ID" value="NZ_BAAAUZ010000051.1"/>
</dbReference>
<dbReference type="GO" id="GO:0020037">
    <property type="term" value="F:heme binding"/>
    <property type="evidence" value="ECO:0007669"/>
    <property type="project" value="InterPro"/>
</dbReference>
<keyword evidence="4" id="KW-1185">Reference proteome</keyword>
<dbReference type="AlphaFoldDB" id="A0A9W6L7T9"/>
<evidence type="ECO:0000313" key="3">
    <source>
        <dbReference type="EMBL" id="GLL13819.1"/>
    </source>
</evidence>
<protein>
    <submittedName>
        <fullName evidence="3">Cytochrome P450</fullName>
    </submittedName>
</protein>
<keyword evidence="2" id="KW-0560">Oxidoreductase</keyword>
<keyword evidence="2" id="KW-0503">Monooxygenase</keyword>
<dbReference type="GO" id="GO:0004497">
    <property type="term" value="F:monooxygenase activity"/>
    <property type="evidence" value="ECO:0007669"/>
    <property type="project" value="UniProtKB-KW"/>
</dbReference>
<dbReference type="SUPFAM" id="SSF48264">
    <property type="entry name" value="Cytochrome P450"/>
    <property type="match status" value="1"/>
</dbReference>
<dbReference type="Gene3D" id="1.10.630.10">
    <property type="entry name" value="Cytochrome P450"/>
    <property type="match status" value="1"/>
</dbReference>
<keyword evidence="2" id="KW-0479">Metal-binding</keyword>
<accession>A0A9W6L7T9</accession>
<dbReference type="PANTHER" id="PTHR46696:SF6">
    <property type="entry name" value="P450, PUTATIVE (EUROFUNG)-RELATED"/>
    <property type="match status" value="1"/>
</dbReference>
<dbReference type="GO" id="GO:0005506">
    <property type="term" value="F:iron ion binding"/>
    <property type="evidence" value="ECO:0007669"/>
    <property type="project" value="InterPro"/>
</dbReference>
<reference evidence="3" key="1">
    <citation type="journal article" date="2014" name="Int. J. Syst. Evol. Microbiol.">
        <title>Complete genome sequence of Corynebacterium casei LMG S-19264T (=DSM 44701T), isolated from a smear-ripened cheese.</title>
        <authorList>
            <consortium name="US DOE Joint Genome Institute (JGI-PGF)"/>
            <person name="Walter F."/>
            <person name="Albersmeier A."/>
            <person name="Kalinowski J."/>
            <person name="Ruckert C."/>
        </authorList>
    </citation>
    <scope>NUCLEOTIDE SEQUENCE</scope>
    <source>
        <strain evidence="3">VKM Ac-1069</strain>
    </source>
</reference>
<dbReference type="PANTHER" id="PTHR46696">
    <property type="entry name" value="P450, PUTATIVE (EUROFUNG)-RELATED"/>
    <property type="match status" value="1"/>
</dbReference>
<evidence type="ECO:0000256" key="2">
    <source>
        <dbReference type="RuleBase" id="RU000461"/>
    </source>
</evidence>
<dbReference type="Pfam" id="PF00067">
    <property type="entry name" value="p450"/>
    <property type="match status" value="1"/>
</dbReference>
<evidence type="ECO:0000256" key="1">
    <source>
        <dbReference type="ARBA" id="ARBA00010617"/>
    </source>
</evidence>
<keyword evidence="2" id="KW-0349">Heme</keyword>
<evidence type="ECO:0000313" key="4">
    <source>
        <dbReference type="Proteomes" id="UP001143463"/>
    </source>
</evidence>
<name>A0A9W6L7T9_9PSEU</name>
<dbReference type="InterPro" id="IPR036396">
    <property type="entry name" value="Cyt_P450_sf"/>
</dbReference>
<dbReference type="EMBL" id="BSFQ01000025">
    <property type="protein sequence ID" value="GLL13819.1"/>
    <property type="molecule type" value="Genomic_DNA"/>
</dbReference>
<gene>
    <name evidence="3" type="ORF">GCM10017577_49630</name>
</gene>
<dbReference type="PRINTS" id="PR00359">
    <property type="entry name" value="BP450"/>
</dbReference>
<dbReference type="GO" id="GO:0016705">
    <property type="term" value="F:oxidoreductase activity, acting on paired donors, with incorporation or reduction of molecular oxygen"/>
    <property type="evidence" value="ECO:0007669"/>
    <property type="project" value="InterPro"/>
</dbReference>
<dbReference type="Proteomes" id="UP001143463">
    <property type="component" value="Unassembled WGS sequence"/>
</dbReference>
<dbReference type="InterPro" id="IPR001128">
    <property type="entry name" value="Cyt_P450"/>
</dbReference>
<comment type="caution">
    <text evidence="3">The sequence shown here is derived from an EMBL/GenBank/DDBJ whole genome shotgun (WGS) entry which is preliminary data.</text>
</comment>
<proteinExistence type="inferred from homology"/>
<keyword evidence="2" id="KW-0408">Iron</keyword>